<protein>
    <submittedName>
        <fullName evidence="1">Uncharacterized protein</fullName>
    </submittedName>
</protein>
<dbReference type="EMBL" id="BPLQ01001454">
    <property type="protein sequence ID" value="GIX81912.1"/>
    <property type="molecule type" value="Genomic_DNA"/>
</dbReference>
<reference evidence="1 2" key="1">
    <citation type="submission" date="2021-06" db="EMBL/GenBank/DDBJ databases">
        <title>Caerostris darwini draft genome.</title>
        <authorList>
            <person name="Kono N."/>
            <person name="Arakawa K."/>
        </authorList>
    </citation>
    <scope>NUCLEOTIDE SEQUENCE [LARGE SCALE GENOMIC DNA]</scope>
</reference>
<proteinExistence type="predicted"/>
<keyword evidence="2" id="KW-1185">Reference proteome</keyword>
<sequence>MVILFSSLCHTGEGWVRRRQTCDLEIIDLLDLEHSRYMSLTFLLRPFPFSQFLLSSYPIAAKLVLQRGFIFFNLAIIIRTPIQKKPRQRWLPKTVLGILQTTGSLLLAVSQRHQRRNRCLSFDDGQMCFCRLQRPFCAQDNVVRRKTSKNTTAGLWMGFMNDSKTSLPRCSSRLDSVRAVILYCLHFVT</sequence>
<comment type="caution">
    <text evidence="1">The sequence shown here is derived from an EMBL/GenBank/DDBJ whole genome shotgun (WGS) entry which is preliminary data.</text>
</comment>
<evidence type="ECO:0000313" key="1">
    <source>
        <dbReference type="EMBL" id="GIX81912.1"/>
    </source>
</evidence>
<accession>A0AAV4NEU8</accession>
<dbReference type="AlphaFoldDB" id="A0AAV4NEU8"/>
<organism evidence="1 2">
    <name type="scientific">Caerostris darwini</name>
    <dbReference type="NCBI Taxonomy" id="1538125"/>
    <lineage>
        <taxon>Eukaryota</taxon>
        <taxon>Metazoa</taxon>
        <taxon>Ecdysozoa</taxon>
        <taxon>Arthropoda</taxon>
        <taxon>Chelicerata</taxon>
        <taxon>Arachnida</taxon>
        <taxon>Araneae</taxon>
        <taxon>Araneomorphae</taxon>
        <taxon>Entelegynae</taxon>
        <taxon>Araneoidea</taxon>
        <taxon>Araneidae</taxon>
        <taxon>Caerostris</taxon>
    </lineage>
</organism>
<dbReference type="Proteomes" id="UP001054837">
    <property type="component" value="Unassembled WGS sequence"/>
</dbReference>
<evidence type="ECO:0000313" key="2">
    <source>
        <dbReference type="Proteomes" id="UP001054837"/>
    </source>
</evidence>
<gene>
    <name evidence="1" type="ORF">CDAR_558921</name>
</gene>
<name>A0AAV4NEU8_9ARAC</name>